<keyword evidence="1" id="KW-1133">Transmembrane helix</keyword>
<feature type="transmembrane region" description="Helical" evidence="1">
    <location>
        <begin position="324"/>
        <end position="345"/>
    </location>
</feature>
<proteinExistence type="predicted"/>
<evidence type="ECO:0000259" key="2">
    <source>
        <dbReference type="Pfam" id="PF01757"/>
    </source>
</evidence>
<dbReference type="AlphaFoldDB" id="A0A251X568"/>
<feature type="transmembrane region" description="Helical" evidence="1">
    <location>
        <begin position="184"/>
        <end position="201"/>
    </location>
</feature>
<dbReference type="PANTHER" id="PTHR23028">
    <property type="entry name" value="ACETYLTRANSFERASE"/>
    <property type="match status" value="1"/>
</dbReference>
<feature type="transmembrane region" description="Helical" evidence="1">
    <location>
        <begin position="269"/>
        <end position="288"/>
    </location>
</feature>
<organism evidence="3 4">
    <name type="scientific">Thioflexithrix psekupsensis</name>
    <dbReference type="NCBI Taxonomy" id="1570016"/>
    <lineage>
        <taxon>Bacteria</taxon>
        <taxon>Pseudomonadati</taxon>
        <taxon>Pseudomonadota</taxon>
        <taxon>Gammaproteobacteria</taxon>
        <taxon>Thiotrichales</taxon>
        <taxon>Thioflexithrix</taxon>
    </lineage>
</organism>
<feature type="transmembrane region" description="Helical" evidence="1">
    <location>
        <begin position="18"/>
        <end position="35"/>
    </location>
</feature>
<dbReference type="EMBL" id="MSLT01000023">
    <property type="protein sequence ID" value="OUD12530.1"/>
    <property type="molecule type" value="Genomic_DNA"/>
</dbReference>
<feature type="transmembrane region" description="Helical" evidence="1">
    <location>
        <begin position="55"/>
        <end position="72"/>
    </location>
</feature>
<dbReference type="RefSeq" id="WP_086489487.1">
    <property type="nucleotide sequence ID" value="NZ_MSLT01000023.1"/>
</dbReference>
<gene>
    <name evidence="3" type="ORF">TPSD3_15695</name>
</gene>
<protein>
    <recommendedName>
        <fullName evidence="2">Acyltransferase 3 domain-containing protein</fullName>
    </recommendedName>
</protein>
<feature type="transmembrane region" description="Helical" evidence="1">
    <location>
        <begin position="300"/>
        <end position="318"/>
    </location>
</feature>
<keyword evidence="4" id="KW-1185">Reference proteome</keyword>
<evidence type="ECO:0000313" key="4">
    <source>
        <dbReference type="Proteomes" id="UP000194798"/>
    </source>
</evidence>
<feature type="transmembrane region" description="Helical" evidence="1">
    <location>
        <begin position="213"/>
        <end position="238"/>
    </location>
</feature>
<accession>A0A251X568</accession>
<evidence type="ECO:0000313" key="3">
    <source>
        <dbReference type="EMBL" id="OUD12530.1"/>
    </source>
</evidence>
<keyword evidence="1" id="KW-0812">Transmembrane</keyword>
<dbReference type="InterPro" id="IPR050879">
    <property type="entry name" value="Acyltransferase_3"/>
</dbReference>
<feature type="transmembrane region" description="Helical" evidence="1">
    <location>
        <begin position="245"/>
        <end position="263"/>
    </location>
</feature>
<dbReference type="Proteomes" id="UP000194798">
    <property type="component" value="Unassembled WGS sequence"/>
</dbReference>
<reference evidence="3 4" key="1">
    <citation type="submission" date="2016-12" db="EMBL/GenBank/DDBJ databases">
        <title>Thioflexothrix psekupsii D3 genome sequencing and assembly.</title>
        <authorList>
            <person name="Fomenkov A."/>
            <person name="Vincze T."/>
            <person name="Grabovich M."/>
            <person name="Anton B.P."/>
            <person name="Dubinina G."/>
            <person name="Orlova M."/>
            <person name="Belousova E."/>
            <person name="Roberts R.J."/>
        </authorList>
    </citation>
    <scope>NUCLEOTIDE SEQUENCE [LARGE SCALE GENOMIC DNA]</scope>
    <source>
        <strain evidence="3">D3</strain>
    </source>
</reference>
<sequence>MSLTLAESLAARQNNFDLIRFVAATMVIFAHAYVLTHGNDEQELLHQITQHQMTFGTLGVAIFFVISGFLISQSYERSANIWIYIKARILRIFPALIVVLLLTVFLFGPVMTQLSFMEYFTSSKTYRYLTGIFLFPVHYHLPGVFENNPYPKAVNGSLWTISYEMLCYVMVAFLGVLGLMRWRGLLLVILLGLFVFRLFWFEELFVLEKKWNFWFRGIGFSQLIELVNYFLAGTVIYLYREKVILHHYLALLAMIILGVASVMGGLEAWFIIAGSYLIIYIAFTPYIRCHHFAHYGDFSYGLYIYAFPVQQTLVYLSGATWHPLLNAFVSLPVVLFFAVLSWHLIEHSALQLKNVVLISPRLKI</sequence>
<dbReference type="OrthoDB" id="9767863at2"/>
<keyword evidence="1" id="KW-0472">Membrane</keyword>
<dbReference type="InterPro" id="IPR002656">
    <property type="entry name" value="Acyl_transf_3_dom"/>
</dbReference>
<feature type="domain" description="Acyltransferase 3" evidence="2">
    <location>
        <begin position="15"/>
        <end position="341"/>
    </location>
</feature>
<comment type="caution">
    <text evidence="3">The sequence shown here is derived from an EMBL/GenBank/DDBJ whole genome shotgun (WGS) entry which is preliminary data.</text>
</comment>
<dbReference type="Pfam" id="PF01757">
    <property type="entry name" value="Acyl_transf_3"/>
    <property type="match status" value="1"/>
</dbReference>
<feature type="transmembrane region" description="Helical" evidence="1">
    <location>
        <begin position="92"/>
        <end position="114"/>
    </location>
</feature>
<name>A0A251X568_9GAMM</name>
<feature type="transmembrane region" description="Helical" evidence="1">
    <location>
        <begin position="157"/>
        <end position="177"/>
    </location>
</feature>
<evidence type="ECO:0000256" key="1">
    <source>
        <dbReference type="SAM" id="Phobius"/>
    </source>
</evidence>
<dbReference type="GO" id="GO:0016747">
    <property type="term" value="F:acyltransferase activity, transferring groups other than amino-acyl groups"/>
    <property type="evidence" value="ECO:0007669"/>
    <property type="project" value="InterPro"/>
</dbReference>